<accession>A0A4Y2QXH7</accession>
<proteinExistence type="predicted"/>
<organism evidence="1 2">
    <name type="scientific">Araneus ventricosus</name>
    <name type="common">Orbweaver spider</name>
    <name type="synonym">Epeira ventricosa</name>
    <dbReference type="NCBI Taxonomy" id="182803"/>
    <lineage>
        <taxon>Eukaryota</taxon>
        <taxon>Metazoa</taxon>
        <taxon>Ecdysozoa</taxon>
        <taxon>Arthropoda</taxon>
        <taxon>Chelicerata</taxon>
        <taxon>Arachnida</taxon>
        <taxon>Araneae</taxon>
        <taxon>Araneomorphae</taxon>
        <taxon>Entelegynae</taxon>
        <taxon>Araneoidea</taxon>
        <taxon>Araneidae</taxon>
        <taxon>Araneus</taxon>
    </lineage>
</organism>
<dbReference type="EMBL" id="BGPR01015106">
    <property type="protein sequence ID" value="GBN68021.1"/>
    <property type="molecule type" value="Genomic_DNA"/>
</dbReference>
<keyword evidence="2" id="KW-1185">Reference proteome</keyword>
<evidence type="ECO:0000313" key="1">
    <source>
        <dbReference type="EMBL" id="GBN68021.1"/>
    </source>
</evidence>
<evidence type="ECO:0000313" key="2">
    <source>
        <dbReference type="Proteomes" id="UP000499080"/>
    </source>
</evidence>
<reference evidence="1 2" key="1">
    <citation type="journal article" date="2019" name="Sci. Rep.">
        <title>Orb-weaving spider Araneus ventricosus genome elucidates the spidroin gene catalogue.</title>
        <authorList>
            <person name="Kono N."/>
            <person name="Nakamura H."/>
            <person name="Ohtoshi R."/>
            <person name="Moran D.A.P."/>
            <person name="Shinohara A."/>
            <person name="Yoshida Y."/>
            <person name="Fujiwara M."/>
            <person name="Mori M."/>
            <person name="Tomita M."/>
            <person name="Arakawa K."/>
        </authorList>
    </citation>
    <scope>NUCLEOTIDE SEQUENCE [LARGE SCALE GENOMIC DNA]</scope>
</reference>
<protein>
    <submittedName>
        <fullName evidence="1">Uncharacterized protein</fullName>
    </submittedName>
</protein>
<name>A0A4Y2QXH7_ARAVE</name>
<gene>
    <name evidence="1" type="ORF">AVEN_196769_1</name>
</gene>
<sequence>MLCKLLLMSVDVQDHSEFRSYDSVRHCDLIEDVRVLVAECVHVQDDSEVQSYDSVGHYDLIEDVQVLVAECVHVQGDSEMWVTLKISILQTNKTQWSFWTSQRRVQLNLTNSARDKKVL</sequence>
<dbReference type="AlphaFoldDB" id="A0A4Y2QXH7"/>
<dbReference type="Proteomes" id="UP000499080">
    <property type="component" value="Unassembled WGS sequence"/>
</dbReference>
<comment type="caution">
    <text evidence="1">The sequence shown here is derived from an EMBL/GenBank/DDBJ whole genome shotgun (WGS) entry which is preliminary data.</text>
</comment>